<organism evidence="3 4">
    <name type="scientific">Catenovulum adriaticum</name>
    <dbReference type="NCBI Taxonomy" id="2984846"/>
    <lineage>
        <taxon>Bacteria</taxon>
        <taxon>Pseudomonadati</taxon>
        <taxon>Pseudomonadota</taxon>
        <taxon>Gammaproteobacteria</taxon>
        <taxon>Alteromonadales</taxon>
        <taxon>Alteromonadaceae</taxon>
        <taxon>Catenovulum</taxon>
    </lineage>
</organism>
<dbReference type="Pfam" id="PF08450">
    <property type="entry name" value="SGL"/>
    <property type="match status" value="1"/>
</dbReference>
<proteinExistence type="inferred from homology"/>
<dbReference type="EMBL" id="CP109965">
    <property type="protein sequence ID" value="WAJ70233.1"/>
    <property type="molecule type" value="Genomic_DNA"/>
</dbReference>
<dbReference type="PANTHER" id="PTHR10907:SF47">
    <property type="entry name" value="REGUCALCIN"/>
    <property type="match status" value="1"/>
</dbReference>
<evidence type="ECO:0000259" key="2">
    <source>
        <dbReference type="Pfam" id="PF08450"/>
    </source>
</evidence>
<accession>A0ABY7AKZ3</accession>
<dbReference type="InterPro" id="IPR013658">
    <property type="entry name" value="SGL"/>
</dbReference>
<name>A0ABY7AKZ3_9ALTE</name>
<evidence type="ECO:0000256" key="1">
    <source>
        <dbReference type="ARBA" id="ARBA00008853"/>
    </source>
</evidence>
<dbReference type="PRINTS" id="PR01790">
    <property type="entry name" value="SMP30FAMILY"/>
</dbReference>
<dbReference type="Proteomes" id="UP001163726">
    <property type="component" value="Chromosome"/>
</dbReference>
<dbReference type="RefSeq" id="WP_268074536.1">
    <property type="nucleotide sequence ID" value="NZ_CP109965.1"/>
</dbReference>
<protein>
    <submittedName>
        <fullName evidence="3">SMP-30/gluconolactonase/LRE family protein</fullName>
    </submittedName>
</protein>
<comment type="similarity">
    <text evidence="1">Belongs to the SMP-30/CGR1 family.</text>
</comment>
<evidence type="ECO:0000313" key="3">
    <source>
        <dbReference type="EMBL" id="WAJ70233.1"/>
    </source>
</evidence>
<gene>
    <name evidence="3" type="ORF">OLW01_13980</name>
</gene>
<dbReference type="SUPFAM" id="SSF63829">
    <property type="entry name" value="Calcium-dependent phosphotriesterase"/>
    <property type="match status" value="1"/>
</dbReference>
<feature type="domain" description="SMP-30/Gluconolactonase/LRE-like region" evidence="2">
    <location>
        <begin position="19"/>
        <end position="262"/>
    </location>
</feature>
<reference evidence="3" key="1">
    <citation type="submission" date="2022-10" db="EMBL/GenBank/DDBJ databases">
        <title>Catenovulum adriacola sp. nov. isolated in the Harbour of Susak.</title>
        <authorList>
            <person name="Schoch T."/>
            <person name="Reich S.J."/>
            <person name="Stoeferle S."/>
            <person name="Flaiz M."/>
            <person name="Kazda M."/>
            <person name="Riedel C.U."/>
            <person name="Duerre P."/>
        </authorList>
    </citation>
    <scope>NUCLEOTIDE SEQUENCE</scope>
    <source>
        <strain evidence="3">TS8</strain>
    </source>
</reference>
<evidence type="ECO:0000313" key="4">
    <source>
        <dbReference type="Proteomes" id="UP001163726"/>
    </source>
</evidence>
<sequence>MKNLFSAKLIQTLPVNNILGEGVIWDEINSAVWWTDIQDKKLFKYQLTNKKLSIYSTPERVGCFGFVDNTSKLIVAFETGIAYFEPSTGQVDWIAKPEQANGSRFNDGRIDRFGRFWPGTMMEAEENAEPLAKLYQINPDGEIITRLDSLRVANGLCWSPDGSIMYHADSPERTIWKYDSNPQTGALSNKQIFIQTPENIFPDGSTVDKFGNVWNAQWNGNRVVCYSPKGDFLGQIDVPAERSSCVAFGGDNLDLMFVTSARTGLTEQQLAELPQAGDFFIYQLSESIGLIEARYKTDK</sequence>
<keyword evidence="4" id="KW-1185">Reference proteome</keyword>
<dbReference type="Gene3D" id="2.120.10.30">
    <property type="entry name" value="TolB, C-terminal domain"/>
    <property type="match status" value="1"/>
</dbReference>
<dbReference type="PANTHER" id="PTHR10907">
    <property type="entry name" value="REGUCALCIN"/>
    <property type="match status" value="1"/>
</dbReference>
<dbReference type="InterPro" id="IPR005511">
    <property type="entry name" value="SMP-30"/>
</dbReference>
<dbReference type="InterPro" id="IPR011042">
    <property type="entry name" value="6-blade_b-propeller_TolB-like"/>
</dbReference>